<keyword evidence="10" id="KW-0066">ATP synthesis</keyword>
<dbReference type="InterPro" id="IPR000568">
    <property type="entry name" value="ATP_synth_F0_asu"/>
</dbReference>
<keyword evidence="5 12" id="KW-0812">Transmembrane</keyword>
<geneLocation type="mitochondrion" evidence="13"/>
<dbReference type="InterPro" id="IPR035908">
    <property type="entry name" value="F0_ATP_A_sf"/>
</dbReference>
<keyword evidence="7 12" id="KW-1133">Transmembrane helix</keyword>
<evidence type="ECO:0000256" key="1">
    <source>
        <dbReference type="ARBA" id="ARBA00004141"/>
    </source>
</evidence>
<evidence type="ECO:0000256" key="7">
    <source>
        <dbReference type="ARBA" id="ARBA00022989"/>
    </source>
</evidence>
<sequence>MMADIFSVFDDQNGTFLGLTMFVWTLSGLSLFLVLSKFWLSSSRLESLYFSVKGITQELIIRTKGKDLGGFNLMISSLFMMIIIFNLLGLIPYMFSITSHLVFSFCLALPLWLSLLLSSLKWNYYSFVAHFLPSGAPSALNPFLVLVEMVSVSVRPITLSIRLTANMGAGHIVLTLVGGFMTTMIVSSSAVAPLLLFFVNAFYFIFEIAICCIQGYIFSLLLMLYSDEHS</sequence>
<evidence type="ECO:0000256" key="12">
    <source>
        <dbReference type="SAM" id="Phobius"/>
    </source>
</evidence>
<evidence type="ECO:0000256" key="3">
    <source>
        <dbReference type="ARBA" id="ARBA00022448"/>
    </source>
</evidence>
<keyword evidence="6" id="KW-0375">Hydrogen ion transport</keyword>
<evidence type="ECO:0000256" key="9">
    <source>
        <dbReference type="ARBA" id="ARBA00023136"/>
    </source>
</evidence>
<evidence type="ECO:0000313" key="13">
    <source>
        <dbReference type="EMBL" id="AAR13387.1"/>
    </source>
</evidence>
<dbReference type="NCBIfam" id="TIGR01131">
    <property type="entry name" value="ATP_synt_6_or_A"/>
    <property type="match status" value="1"/>
</dbReference>
<dbReference type="PRINTS" id="PR00123">
    <property type="entry name" value="ATPASEA"/>
</dbReference>
<evidence type="ECO:0000256" key="8">
    <source>
        <dbReference type="ARBA" id="ARBA00023065"/>
    </source>
</evidence>
<evidence type="ECO:0000256" key="10">
    <source>
        <dbReference type="ARBA" id="ARBA00023310"/>
    </source>
</evidence>
<feature type="transmembrane region" description="Helical" evidence="12">
    <location>
        <begin position="101"/>
        <end position="120"/>
    </location>
</feature>
<feature type="transmembrane region" description="Helical" evidence="12">
    <location>
        <begin position="71"/>
        <end position="95"/>
    </location>
</feature>
<dbReference type="InterPro" id="IPR045083">
    <property type="entry name" value="ATP_synth_F0_asu_bact/mt"/>
</dbReference>
<organism evidence="13">
    <name type="scientific">Phoronis psammophila</name>
    <dbReference type="NCBI Taxonomy" id="67897"/>
    <lineage>
        <taxon>Eukaryota</taxon>
        <taxon>Metazoa</taxon>
        <taxon>Spiralia</taxon>
        <taxon>Lophotrochozoa</taxon>
        <taxon>Phoronida</taxon>
        <taxon>Phoronidae</taxon>
        <taxon>Phoronis</taxon>
    </lineage>
</organism>
<reference evidence="13" key="1">
    <citation type="journal article" date="2004" name="Mol. Biol. Evol.">
        <title>The mitochondrial genome of Phoronis architecta--comparisons demonstrate that phoronids are lophotrochozoan protostomes.</title>
        <authorList>
            <person name="Helfenbein K.G."/>
            <person name="Boore J.L."/>
        </authorList>
    </citation>
    <scope>NUCLEOTIDE SEQUENCE</scope>
</reference>
<dbReference type="GO" id="GO:0005743">
    <property type="term" value="C:mitochondrial inner membrane"/>
    <property type="evidence" value="ECO:0007669"/>
    <property type="project" value="UniProtKB-SubCell"/>
</dbReference>
<keyword evidence="13" id="KW-0496">Mitochondrion</keyword>
<protein>
    <recommendedName>
        <fullName evidence="11">ATP synthase subunit a</fullName>
    </recommendedName>
</protein>
<name>Q6UKG3_9BILA</name>
<feature type="transmembrane region" description="Helical" evidence="12">
    <location>
        <begin position="202"/>
        <end position="225"/>
    </location>
</feature>
<evidence type="ECO:0000256" key="6">
    <source>
        <dbReference type="ARBA" id="ARBA00022781"/>
    </source>
</evidence>
<dbReference type="InterPro" id="IPR023011">
    <property type="entry name" value="ATP_synth_F0_asu_AS"/>
</dbReference>
<dbReference type="EMBL" id="AY368231">
    <property type="protein sequence ID" value="AAR13387.1"/>
    <property type="molecule type" value="Genomic_DNA"/>
</dbReference>
<dbReference type="PROSITE" id="PS00449">
    <property type="entry name" value="ATPASE_A"/>
    <property type="match status" value="1"/>
</dbReference>
<dbReference type="Gene3D" id="1.20.120.220">
    <property type="entry name" value="ATP synthase, F0 complex, subunit A"/>
    <property type="match status" value="1"/>
</dbReference>
<dbReference type="SUPFAM" id="SSF81336">
    <property type="entry name" value="F1F0 ATP synthase subunit A"/>
    <property type="match status" value="1"/>
</dbReference>
<evidence type="ECO:0000256" key="5">
    <source>
        <dbReference type="ARBA" id="ARBA00022692"/>
    </source>
</evidence>
<comment type="similarity">
    <text evidence="2">Belongs to the ATPase A chain family.</text>
</comment>
<dbReference type="PANTHER" id="PTHR11410">
    <property type="entry name" value="ATP SYNTHASE SUBUNIT A"/>
    <property type="match status" value="1"/>
</dbReference>
<keyword evidence="9 12" id="KW-0472">Membrane</keyword>
<dbReference type="GO" id="GO:0046933">
    <property type="term" value="F:proton-transporting ATP synthase activity, rotational mechanism"/>
    <property type="evidence" value="ECO:0007669"/>
    <property type="project" value="TreeGrafter"/>
</dbReference>
<feature type="transmembrane region" description="Helical" evidence="12">
    <location>
        <begin position="172"/>
        <end position="196"/>
    </location>
</feature>
<proteinExistence type="inferred from homology"/>
<keyword evidence="4" id="KW-0138">CF(0)</keyword>
<comment type="subcellular location">
    <subcellularLocation>
        <location evidence="1">Membrane</location>
        <topology evidence="1">Multi-pass membrane protein</topology>
    </subcellularLocation>
    <subcellularLocation>
        <location evidence="11">Mitochondrion inner membrane</location>
        <topology evidence="11">Multi-pass membrane protein</topology>
    </subcellularLocation>
</comment>
<accession>Q6UKG3</accession>
<dbReference type="CDD" id="cd00310">
    <property type="entry name" value="ATP-synt_Fo_a_6"/>
    <property type="match status" value="1"/>
</dbReference>
<keyword evidence="8" id="KW-0406">Ion transport</keyword>
<evidence type="ECO:0000256" key="4">
    <source>
        <dbReference type="ARBA" id="ARBA00022547"/>
    </source>
</evidence>
<evidence type="ECO:0000256" key="11">
    <source>
        <dbReference type="RuleBase" id="RU004450"/>
    </source>
</evidence>
<dbReference type="GO" id="GO:0045259">
    <property type="term" value="C:proton-transporting ATP synthase complex"/>
    <property type="evidence" value="ECO:0007669"/>
    <property type="project" value="UniProtKB-KW"/>
</dbReference>
<evidence type="ECO:0000256" key="2">
    <source>
        <dbReference type="ARBA" id="ARBA00006810"/>
    </source>
</evidence>
<keyword evidence="3" id="KW-0813">Transport</keyword>
<dbReference type="AlphaFoldDB" id="Q6UKG3"/>
<feature type="transmembrane region" description="Helical" evidence="12">
    <location>
        <begin position="16"/>
        <end position="35"/>
    </location>
</feature>
<dbReference type="PANTHER" id="PTHR11410:SF0">
    <property type="entry name" value="ATP SYNTHASE SUBUNIT A"/>
    <property type="match status" value="1"/>
</dbReference>
<dbReference type="Pfam" id="PF00119">
    <property type="entry name" value="ATP-synt_A"/>
    <property type="match status" value="1"/>
</dbReference>